<dbReference type="InterPro" id="IPR041685">
    <property type="entry name" value="AAA_GajA/Old/RecF-like"/>
</dbReference>
<evidence type="ECO:0000313" key="2">
    <source>
        <dbReference type="EMBL" id="CAE6495612.1"/>
    </source>
</evidence>
<protein>
    <recommendedName>
        <fullName evidence="1">Endonuclease GajA/Old nuclease/RecF-like AAA domain-containing protein</fullName>
    </recommendedName>
</protein>
<comment type="caution">
    <text evidence="2">The sequence shown here is derived from an EMBL/GenBank/DDBJ whole genome shotgun (WGS) entry which is preliminary data.</text>
</comment>
<dbReference type="PANTHER" id="PTHR43581">
    <property type="entry name" value="ATP/GTP PHOSPHATASE"/>
    <property type="match status" value="1"/>
</dbReference>
<dbReference type="AlphaFoldDB" id="A0A812F3Z8"/>
<reference evidence="2" key="1">
    <citation type="submission" date="2021-02" db="EMBL/GenBank/DDBJ databases">
        <authorList>
            <person name="Han P."/>
        </authorList>
    </citation>
    <scope>NUCLEOTIDE SEQUENCE</scope>
    <source>
        <strain evidence="2">Candidatus Nitrosotenuis uzonensis 5A</strain>
    </source>
</reference>
<proteinExistence type="predicted"/>
<feature type="domain" description="Endonuclease GajA/Old nuclease/RecF-like AAA" evidence="1">
    <location>
        <begin position="1"/>
        <end position="419"/>
    </location>
</feature>
<dbReference type="Proteomes" id="UP000655759">
    <property type="component" value="Unassembled WGS sequence"/>
</dbReference>
<organism evidence="2 3">
    <name type="scientific">Candidatus Nitrosotenuis uzonensis</name>
    <dbReference type="NCBI Taxonomy" id="1407055"/>
    <lineage>
        <taxon>Archaea</taxon>
        <taxon>Nitrososphaerota</taxon>
        <taxon>Candidatus Nitrosotenuis</taxon>
    </lineage>
</organism>
<dbReference type="CDD" id="cd00267">
    <property type="entry name" value="ABC_ATPase"/>
    <property type="match status" value="1"/>
</dbReference>
<dbReference type="EMBL" id="CAJNAQ010000005">
    <property type="protein sequence ID" value="CAE6495612.1"/>
    <property type="molecule type" value="Genomic_DNA"/>
</dbReference>
<gene>
    <name evidence="2" type="ORF">NUZ5A_50435</name>
</gene>
<dbReference type="Gene3D" id="3.40.50.300">
    <property type="entry name" value="P-loop containing nucleotide triphosphate hydrolases"/>
    <property type="match status" value="1"/>
</dbReference>
<evidence type="ECO:0000259" key="1">
    <source>
        <dbReference type="Pfam" id="PF13175"/>
    </source>
</evidence>
<dbReference type="PANTHER" id="PTHR43581:SF3">
    <property type="entry name" value="AAA+ ATPASE DOMAIN-CONTAINING PROTEIN"/>
    <property type="match status" value="1"/>
</dbReference>
<evidence type="ECO:0000313" key="3">
    <source>
        <dbReference type="Proteomes" id="UP000655759"/>
    </source>
</evidence>
<sequence>MRLRKFRVRAYRCIHDSGEIRVGDLAAFVGRNESGKTTILQALTLLNKEERVSELDLCDEMTEELKSEMTLVEGEFALSASETKLIKERFPHLPEITHLKIFRTNKVPRVQYEFGDVKLSDEKNKALNSWENYTEKILDFVSTIPNHIRIQLDTKFFEGPPPKNRDEFLQEMTVFNNALNMLAADEPYIVSGWSQFYQNAEKTYDELLVGTTEKTALENFLLEHLHPRFVYFSDYKKIYGNINLDEYIKEIKRPEGLDYAEEFDKAETVRNLFYLAELDTDKLEEYKNSPPKLIKLLNTASRRLTDRLNPAWKGDPIHVDLRYNPGNVMSVVISDVHKDGTVTNTGLLSRRAEGFKWTFSFIVNFAAETQKAELKEAILLLDEPARNLHPAQQMGISDLLKNLAGSNQVLYATHSPFMIFDYTPGNLLVVELDKRKHLSRIHYDYWDADDATLIPILYGLSRGLVESIVDREIGTNSRPVIIVETMSDAMYLNAFDKFLEDPNISMNPLNVVASYSKNSVLPLAIFYRNHGHNVFVVLDNTTESKKIAEQLKAKEFTDMQILYLEQGGKPIESIEDLIVPDDYLHAVNQTYEIKLRKEGFRNLTKEEILARGKKGIVDALNDIWYEHKDDGWEEFDVEEIARYICEKISLKEAEFLSDKTKDQFRGFFRLIAERIRQHQNITAQVGLSKYQRNRPK</sequence>
<name>A0A812F3Z8_9ARCH</name>
<dbReference type="RefSeq" id="WP_205099404.1">
    <property type="nucleotide sequence ID" value="NZ_CAJNAQ010000005.1"/>
</dbReference>
<dbReference type="InterPro" id="IPR051396">
    <property type="entry name" value="Bact_Antivir_Def_Nuclease"/>
</dbReference>
<accession>A0A812F3Z8</accession>
<dbReference type="Pfam" id="PF13175">
    <property type="entry name" value="AAA_15"/>
    <property type="match status" value="1"/>
</dbReference>
<dbReference type="SUPFAM" id="SSF52540">
    <property type="entry name" value="P-loop containing nucleoside triphosphate hydrolases"/>
    <property type="match status" value="1"/>
</dbReference>
<dbReference type="InterPro" id="IPR027417">
    <property type="entry name" value="P-loop_NTPase"/>
</dbReference>